<dbReference type="STRING" id="1069083.GCA_000371805_00384"/>
<evidence type="ECO:0000256" key="3">
    <source>
        <dbReference type="ARBA" id="ARBA00022750"/>
    </source>
</evidence>
<evidence type="ECO:0000256" key="1">
    <source>
        <dbReference type="ARBA" id="ARBA00006814"/>
    </source>
</evidence>
<dbReference type="RefSeq" id="WP_004591338.1">
    <property type="nucleotide sequence ID" value="NZ_APMM01000024.1"/>
</dbReference>
<keyword evidence="3" id="KW-0064">Aspartyl protease</keyword>
<evidence type="ECO:0000256" key="2">
    <source>
        <dbReference type="ARBA" id="ARBA00022670"/>
    </source>
</evidence>
<comment type="similarity">
    <text evidence="1">Belongs to the peptidase A31 family.</text>
</comment>
<dbReference type="Proteomes" id="UP000053695">
    <property type="component" value="Unassembled WGS sequence"/>
</dbReference>
<dbReference type="OrthoDB" id="85598at2157"/>
<organism evidence="5 6">
    <name type="scientific">Methanocaldococcus villosus KIN24-T80</name>
    <dbReference type="NCBI Taxonomy" id="1069083"/>
    <lineage>
        <taxon>Archaea</taxon>
        <taxon>Methanobacteriati</taxon>
        <taxon>Methanobacteriota</taxon>
        <taxon>Methanomada group</taxon>
        <taxon>Methanococci</taxon>
        <taxon>Methanococcales</taxon>
        <taxon>Methanocaldococcaceae</taxon>
        <taxon>Methanocaldococcus</taxon>
    </lineage>
</organism>
<dbReference type="GO" id="GO:0016485">
    <property type="term" value="P:protein processing"/>
    <property type="evidence" value="ECO:0007669"/>
    <property type="project" value="TreeGrafter"/>
</dbReference>
<dbReference type="GO" id="GO:0008047">
    <property type="term" value="F:enzyme activator activity"/>
    <property type="evidence" value="ECO:0007669"/>
    <property type="project" value="InterPro"/>
</dbReference>
<accession>N6UUW3</accession>
<protein>
    <submittedName>
        <fullName evidence="5">Coenzyme F420-reducing hydrogenase subunit delta</fullName>
    </submittedName>
</protein>
<keyword evidence="6" id="KW-1185">Reference proteome</keyword>
<dbReference type="GO" id="GO:0004190">
    <property type="term" value="F:aspartic-type endopeptidase activity"/>
    <property type="evidence" value="ECO:0007669"/>
    <property type="project" value="UniProtKB-KW"/>
</dbReference>
<keyword evidence="4" id="KW-0378">Hydrolase</keyword>
<dbReference type="FunFam" id="3.40.50.1450:FF:000005">
    <property type="entry name" value="Hydrogenase maturation protease HycI"/>
    <property type="match status" value="1"/>
</dbReference>
<dbReference type="InterPro" id="IPR004411">
    <property type="entry name" value="Pept_A31_F420-red_hyd_d"/>
</dbReference>
<dbReference type="PRINTS" id="PR00446">
    <property type="entry name" value="HYDRGNUPTAKE"/>
</dbReference>
<dbReference type="InterPro" id="IPR000671">
    <property type="entry name" value="Peptidase_A31"/>
</dbReference>
<reference evidence="5 6" key="1">
    <citation type="journal article" date="2013" name="Genome Announc.">
        <title>Draft Genome Sequence of a Highly Flagellated, Fast-Swimming Archaeon, Methanocaldococcus villosus Strain KIN24-T80 (DSM 22612).</title>
        <authorList>
            <person name="Thennarasu S."/>
            <person name="Polireddy D."/>
            <person name="Antony A."/>
            <person name="Yada M.R."/>
            <person name="Algarawi S."/>
            <person name="Sivakumar N."/>
        </authorList>
    </citation>
    <scope>NUCLEOTIDE SEQUENCE [LARGE SCALE GENOMIC DNA]</scope>
    <source>
        <strain evidence="5 6">KIN24-T80</strain>
    </source>
</reference>
<evidence type="ECO:0000313" key="6">
    <source>
        <dbReference type="Proteomes" id="UP000053695"/>
    </source>
</evidence>
<dbReference type="PANTHER" id="PTHR30302">
    <property type="entry name" value="HYDROGENASE 1 MATURATION PROTEASE"/>
    <property type="match status" value="1"/>
</dbReference>
<evidence type="ECO:0000256" key="4">
    <source>
        <dbReference type="ARBA" id="ARBA00022801"/>
    </source>
</evidence>
<dbReference type="SUPFAM" id="SSF53163">
    <property type="entry name" value="HybD-like"/>
    <property type="match status" value="1"/>
</dbReference>
<dbReference type="PATRIC" id="fig|1069083.5.peg.734"/>
<keyword evidence="2" id="KW-0645">Protease</keyword>
<dbReference type="AlphaFoldDB" id="N6UUW3"/>
<sequence length="164" mass="18472">MDLNPSYLQKEILIIGCGNILFADDGFAYHVIEKLKEKINDDRIAILDAGCAASHVLSLIDEESKVKKVLLVDVIDYGLKPGELKILSLEELPDVRYDRIDIHNYPLAEKLKELSKKGIEVKVIGCQAKYISEPDVHIGLSKEVEDAIDRACDLVIEEVKKWLK</sequence>
<dbReference type="InterPro" id="IPR023430">
    <property type="entry name" value="Pept_HybD-like_dom_sf"/>
</dbReference>
<name>N6UUW3_9EURY</name>
<gene>
    <name evidence="5" type="ORF">J422_03758</name>
</gene>
<dbReference type="NCBIfam" id="TIGR00130">
    <property type="entry name" value="frhD"/>
    <property type="match status" value="1"/>
</dbReference>
<dbReference type="NCBIfam" id="TIGR00072">
    <property type="entry name" value="hydrog_prot"/>
    <property type="match status" value="1"/>
</dbReference>
<dbReference type="Pfam" id="PF01750">
    <property type="entry name" value="HycI"/>
    <property type="match status" value="1"/>
</dbReference>
<dbReference type="PANTHER" id="PTHR30302:SF1">
    <property type="entry name" value="HYDROGENASE 2 MATURATION PROTEASE"/>
    <property type="match status" value="1"/>
</dbReference>
<dbReference type="Gene3D" id="3.40.50.1450">
    <property type="entry name" value="HybD-like"/>
    <property type="match status" value="1"/>
</dbReference>
<evidence type="ECO:0000313" key="5">
    <source>
        <dbReference type="EMBL" id="ENN96144.1"/>
    </source>
</evidence>
<comment type="caution">
    <text evidence="5">The sequence shown here is derived from an EMBL/GenBank/DDBJ whole genome shotgun (WGS) entry which is preliminary data.</text>
</comment>
<proteinExistence type="inferred from homology"/>
<dbReference type="EMBL" id="APMM01000024">
    <property type="protein sequence ID" value="ENN96144.1"/>
    <property type="molecule type" value="Genomic_DNA"/>
</dbReference>